<dbReference type="EMBL" id="CP065668">
    <property type="protein sequence ID" value="QPS07050.1"/>
    <property type="molecule type" value="Genomic_DNA"/>
</dbReference>
<feature type="domain" description="TPM" evidence="1">
    <location>
        <begin position="29"/>
        <end position="148"/>
    </location>
</feature>
<dbReference type="EMBL" id="JAWWMZ010000018">
    <property type="protein sequence ID" value="MDX4957608.1"/>
    <property type="molecule type" value="Genomic_DNA"/>
</dbReference>
<dbReference type="Gene3D" id="3.10.310.50">
    <property type="match status" value="1"/>
</dbReference>
<dbReference type="OMA" id="FGKLRVW"/>
<dbReference type="AlphaFoldDB" id="A0A286J884"/>
<dbReference type="Proteomes" id="UP001287445">
    <property type="component" value="Unassembled WGS sequence"/>
</dbReference>
<evidence type="ECO:0000313" key="4">
    <source>
        <dbReference type="Proteomes" id="UP000594778"/>
    </source>
</evidence>
<dbReference type="Pfam" id="PF04536">
    <property type="entry name" value="TPM_phosphatase"/>
    <property type="match status" value="1"/>
</dbReference>
<dbReference type="Proteomes" id="UP000594778">
    <property type="component" value="Chromosome"/>
</dbReference>
<dbReference type="GeneID" id="24117484"/>
<proteinExistence type="predicted"/>
<dbReference type="InterPro" id="IPR007621">
    <property type="entry name" value="TPM_dom"/>
</dbReference>
<dbReference type="RefSeq" id="WP_012202360.1">
    <property type="nucleotide sequence ID" value="NZ_CAGKLB010000070.1"/>
</dbReference>
<evidence type="ECO:0000313" key="2">
    <source>
        <dbReference type="EMBL" id="MDX4957608.1"/>
    </source>
</evidence>
<organism evidence="3 4">
    <name type="scientific">Delftia acidovorans</name>
    <name type="common">Pseudomonas acidovorans</name>
    <name type="synonym">Comamonas acidovorans</name>
    <dbReference type="NCBI Taxonomy" id="80866"/>
    <lineage>
        <taxon>Bacteria</taxon>
        <taxon>Pseudomonadati</taxon>
        <taxon>Pseudomonadota</taxon>
        <taxon>Betaproteobacteria</taxon>
        <taxon>Burkholderiales</taxon>
        <taxon>Comamonadaceae</taxon>
        <taxon>Delftia</taxon>
    </lineage>
</organism>
<accession>A0A286J884</accession>
<protein>
    <submittedName>
        <fullName evidence="3">TPM domain-containing protein</fullName>
    </submittedName>
</protein>
<reference evidence="3 4" key="1">
    <citation type="submission" date="2020-12" db="EMBL/GenBank/DDBJ databases">
        <title>FDA dAtabase for Regulatory Grade micrObial Sequences (FDA-ARGOS): Supporting development and validation of Infectious Disease Dx tests.</title>
        <authorList>
            <person name="Sproer C."/>
            <person name="Gronow S."/>
            <person name="Severitt S."/>
            <person name="Schroder I."/>
            <person name="Tallon L."/>
            <person name="Sadzewicz L."/>
            <person name="Zhao X."/>
            <person name="Boylan J."/>
            <person name="Ott S."/>
            <person name="Bowen H."/>
            <person name="Vavikolanu K."/>
            <person name="Mehta A."/>
            <person name="Aluvathingal J."/>
            <person name="Nadendla S."/>
            <person name="Lowell S."/>
            <person name="Myers T."/>
            <person name="Yan Y."/>
            <person name="Sichtig H."/>
        </authorList>
    </citation>
    <scope>NUCLEOTIDE SEQUENCE [LARGE SCALE GENOMIC DNA]</scope>
    <source>
        <strain evidence="3 4">FDAARGOS_909</strain>
    </source>
</reference>
<dbReference type="PANTHER" id="PTHR30373:SF8">
    <property type="entry name" value="BLL7265 PROTEIN"/>
    <property type="match status" value="1"/>
</dbReference>
<evidence type="ECO:0000313" key="3">
    <source>
        <dbReference type="EMBL" id="QPS07050.1"/>
    </source>
</evidence>
<gene>
    <name evidence="3" type="ORF">I6G66_22520</name>
    <name evidence="2" type="ORF">SGN30_29655</name>
</gene>
<evidence type="ECO:0000259" key="1">
    <source>
        <dbReference type="Pfam" id="PF04536"/>
    </source>
</evidence>
<name>A0A286J884_DELAC</name>
<reference evidence="2" key="2">
    <citation type="submission" date="2023-11" db="EMBL/GenBank/DDBJ databases">
        <title>Identification and selenium tolerance of Delftia acidovorans R3-25.</title>
        <authorList>
            <person name="Zhang S."/>
            <person name="Liu Y."/>
            <person name="Guo Y."/>
        </authorList>
    </citation>
    <scope>NUCLEOTIDE SEQUENCE</scope>
    <source>
        <strain evidence="2">R3-25</strain>
    </source>
</reference>
<dbReference type="PANTHER" id="PTHR30373">
    <property type="entry name" value="UPF0603 PROTEIN YGCG"/>
    <property type="match status" value="1"/>
</dbReference>
<sequence>MAAAITGFVQRLLRLLRHHWAEGQLRRALPPESLAELERLITMSEQRHTGQIRICVEPGLPPSYLWRDATPRERAITLFGKLRVWDTEHNNGALIYLLLADHAIEIVADRALARTLPAEQWQTLISDMGAAFQGGHYAMGMTAALERVSLLLETNFPRDPLQPVHDGSDNLPDAVVIQHH</sequence>